<dbReference type="PROSITE" id="PS00028">
    <property type="entry name" value="ZINC_FINGER_C2H2_1"/>
    <property type="match status" value="2"/>
</dbReference>
<dbReference type="EnsemblPlants" id="LPERR07G17940.1">
    <property type="protein sequence ID" value="LPERR07G17940.1"/>
    <property type="gene ID" value="LPERR07G17940"/>
</dbReference>
<sequence>MDQDGGDLISLCLMALAAAVRGENTVPVAASSAVKPPEELHFRCPLCGKAFASYQALGGHKASHRKPATTSSTDQQEHRGVVVSAPAPELVTAAASADGQGRHVCSLCRRGFATGQALGGHKRFHYLHGPSVSATVSSCAGTASVCAFDLNVAPVKEIAGEQRRDEEEEEGEKRPLPAKKPRRRPSDHPL</sequence>
<evidence type="ECO:0000256" key="4">
    <source>
        <dbReference type="ARBA" id="ARBA00022833"/>
    </source>
</evidence>
<dbReference type="Gramene" id="LPERR07G17940.1">
    <property type="protein sequence ID" value="LPERR07G17940.1"/>
    <property type="gene ID" value="LPERR07G17940"/>
</dbReference>
<keyword evidence="1" id="KW-0479">Metal-binding</keyword>
<keyword evidence="6" id="KW-0804">Transcription</keyword>
<keyword evidence="4" id="KW-0862">Zinc</keyword>
<dbReference type="Gene3D" id="3.30.160.60">
    <property type="entry name" value="Classic Zinc Finger"/>
    <property type="match status" value="1"/>
</dbReference>
<evidence type="ECO:0000256" key="7">
    <source>
        <dbReference type="PROSITE-ProRule" id="PRU00042"/>
    </source>
</evidence>
<evidence type="ECO:0000259" key="10">
    <source>
        <dbReference type="PROSITE" id="PS50157"/>
    </source>
</evidence>
<evidence type="ECO:0000313" key="12">
    <source>
        <dbReference type="Proteomes" id="UP000032180"/>
    </source>
</evidence>
<feature type="chain" id="PRO_5002349420" description="C2H2-type domain-containing protein" evidence="9">
    <location>
        <begin position="23"/>
        <end position="190"/>
    </location>
</feature>
<dbReference type="STRING" id="77586.A0A0D9X111"/>
<dbReference type="PANTHER" id="PTHR45988">
    <property type="entry name" value="C2H2 TYPE ZINC FINGER TRANSCRIPTION FACTOR FAMILY-RELATED"/>
    <property type="match status" value="1"/>
</dbReference>
<feature type="compositionally biased region" description="Basic and acidic residues" evidence="8">
    <location>
        <begin position="159"/>
        <end position="175"/>
    </location>
</feature>
<evidence type="ECO:0000256" key="1">
    <source>
        <dbReference type="ARBA" id="ARBA00022723"/>
    </source>
</evidence>
<dbReference type="Pfam" id="PF13912">
    <property type="entry name" value="zf-C2H2_6"/>
    <property type="match status" value="2"/>
</dbReference>
<reference evidence="11" key="3">
    <citation type="submission" date="2015-04" db="UniProtKB">
        <authorList>
            <consortium name="EnsemblPlants"/>
        </authorList>
    </citation>
    <scope>IDENTIFICATION</scope>
</reference>
<dbReference type="HOGENOM" id="CLU_059471_1_1_1"/>
<evidence type="ECO:0000256" key="3">
    <source>
        <dbReference type="ARBA" id="ARBA00022771"/>
    </source>
</evidence>
<keyword evidence="5" id="KW-0805">Transcription regulation</keyword>
<accession>A0A0D9X111</accession>
<dbReference type="InterPro" id="IPR044653">
    <property type="entry name" value="AZF1/2/3-like"/>
</dbReference>
<dbReference type="eggNOG" id="KOG1721">
    <property type="taxonomic scope" value="Eukaryota"/>
</dbReference>
<evidence type="ECO:0000256" key="9">
    <source>
        <dbReference type="SAM" id="SignalP"/>
    </source>
</evidence>
<dbReference type="Proteomes" id="UP000032180">
    <property type="component" value="Chromosome 7"/>
</dbReference>
<dbReference type="GO" id="GO:0003700">
    <property type="term" value="F:DNA-binding transcription factor activity"/>
    <property type="evidence" value="ECO:0007669"/>
    <property type="project" value="InterPro"/>
</dbReference>
<dbReference type="GO" id="GO:0008270">
    <property type="term" value="F:zinc ion binding"/>
    <property type="evidence" value="ECO:0007669"/>
    <property type="project" value="UniProtKB-KW"/>
</dbReference>
<evidence type="ECO:0000256" key="6">
    <source>
        <dbReference type="ARBA" id="ARBA00023163"/>
    </source>
</evidence>
<evidence type="ECO:0000256" key="8">
    <source>
        <dbReference type="SAM" id="MobiDB-lite"/>
    </source>
</evidence>
<keyword evidence="12" id="KW-1185">Reference proteome</keyword>
<dbReference type="PANTHER" id="PTHR45988:SF22">
    <property type="entry name" value="OS07G0590100 PROTEIN"/>
    <property type="match status" value="1"/>
</dbReference>
<reference evidence="11 12" key="1">
    <citation type="submission" date="2012-08" db="EMBL/GenBank/DDBJ databases">
        <title>Oryza genome evolution.</title>
        <authorList>
            <person name="Wing R.A."/>
        </authorList>
    </citation>
    <scope>NUCLEOTIDE SEQUENCE</scope>
</reference>
<keyword evidence="2" id="KW-0677">Repeat</keyword>
<dbReference type="AlphaFoldDB" id="A0A0D9X111"/>
<feature type="signal peptide" evidence="9">
    <location>
        <begin position="1"/>
        <end position="22"/>
    </location>
</feature>
<dbReference type="PROSITE" id="PS50157">
    <property type="entry name" value="ZINC_FINGER_C2H2_2"/>
    <property type="match status" value="2"/>
</dbReference>
<keyword evidence="9" id="KW-0732">Signal</keyword>
<dbReference type="SUPFAM" id="SSF57667">
    <property type="entry name" value="beta-beta-alpha zinc fingers"/>
    <property type="match status" value="1"/>
</dbReference>
<keyword evidence="3 7" id="KW-0863">Zinc-finger</keyword>
<dbReference type="GO" id="GO:0000976">
    <property type="term" value="F:transcription cis-regulatory region binding"/>
    <property type="evidence" value="ECO:0007669"/>
    <property type="project" value="TreeGrafter"/>
</dbReference>
<proteinExistence type="predicted"/>
<reference evidence="12" key="2">
    <citation type="submission" date="2013-12" db="EMBL/GenBank/DDBJ databases">
        <authorList>
            <person name="Yu Y."/>
            <person name="Lee S."/>
            <person name="de Baynast K."/>
            <person name="Wissotski M."/>
            <person name="Liu L."/>
            <person name="Talag J."/>
            <person name="Goicoechea J."/>
            <person name="Angelova A."/>
            <person name="Jetty R."/>
            <person name="Kudrna D."/>
            <person name="Golser W."/>
            <person name="Rivera L."/>
            <person name="Zhang J."/>
            <person name="Wing R."/>
        </authorList>
    </citation>
    <scope>NUCLEOTIDE SEQUENCE</scope>
</reference>
<evidence type="ECO:0000313" key="11">
    <source>
        <dbReference type="EnsemblPlants" id="LPERR07G17940.1"/>
    </source>
</evidence>
<dbReference type="InterPro" id="IPR013087">
    <property type="entry name" value="Znf_C2H2_type"/>
</dbReference>
<organism evidence="11 12">
    <name type="scientific">Leersia perrieri</name>
    <dbReference type="NCBI Taxonomy" id="77586"/>
    <lineage>
        <taxon>Eukaryota</taxon>
        <taxon>Viridiplantae</taxon>
        <taxon>Streptophyta</taxon>
        <taxon>Embryophyta</taxon>
        <taxon>Tracheophyta</taxon>
        <taxon>Spermatophyta</taxon>
        <taxon>Magnoliopsida</taxon>
        <taxon>Liliopsida</taxon>
        <taxon>Poales</taxon>
        <taxon>Poaceae</taxon>
        <taxon>BOP clade</taxon>
        <taxon>Oryzoideae</taxon>
        <taxon>Oryzeae</taxon>
        <taxon>Oryzinae</taxon>
        <taxon>Leersia</taxon>
    </lineage>
</organism>
<feature type="region of interest" description="Disordered" evidence="8">
    <location>
        <begin position="62"/>
        <end position="82"/>
    </location>
</feature>
<feature type="domain" description="C2H2-type" evidence="10">
    <location>
        <begin position="42"/>
        <end position="69"/>
    </location>
</feature>
<evidence type="ECO:0000256" key="5">
    <source>
        <dbReference type="ARBA" id="ARBA00023015"/>
    </source>
</evidence>
<evidence type="ECO:0000256" key="2">
    <source>
        <dbReference type="ARBA" id="ARBA00022737"/>
    </source>
</evidence>
<dbReference type="InterPro" id="IPR036236">
    <property type="entry name" value="Znf_C2H2_sf"/>
</dbReference>
<name>A0A0D9X111_9ORYZ</name>
<feature type="domain" description="C2H2-type" evidence="10">
    <location>
        <begin position="103"/>
        <end position="130"/>
    </location>
</feature>
<feature type="region of interest" description="Disordered" evidence="8">
    <location>
        <begin position="159"/>
        <end position="190"/>
    </location>
</feature>
<protein>
    <recommendedName>
        <fullName evidence="10">C2H2-type domain-containing protein</fullName>
    </recommendedName>
</protein>
<dbReference type="SMART" id="SM00355">
    <property type="entry name" value="ZnF_C2H2"/>
    <property type="match status" value="2"/>
</dbReference>
<dbReference type="GO" id="GO:0005634">
    <property type="term" value="C:nucleus"/>
    <property type="evidence" value="ECO:0007669"/>
    <property type="project" value="TreeGrafter"/>
</dbReference>